<evidence type="ECO:0000313" key="2">
    <source>
        <dbReference type="Proteomes" id="UP001595698"/>
    </source>
</evidence>
<protein>
    <submittedName>
        <fullName evidence="1">Uncharacterized protein</fullName>
    </submittedName>
</protein>
<dbReference type="Proteomes" id="UP001595698">
    <property type="component" value="Unassembled WGS sequence"/>
</dbReference>
<reference evidence="2" key="1">
    <citation type="journal article" date="2019" name="Int. J. Syst. Evol. Microbiol.">
        <title>The Global Catalogue of Microorganisms (GCM) 10K type strain sequencing project: providing services to taxonomists for standard genome sequencing and annotation.</title>
        <authorList>
            <consortium name="The Broad Institute Genomics Platform"/>
            <consortium name="The Broad Institute Genome Sequencing Center for Infectious Disease"/>
            <person name="Wu L."/>
            <person name="Ma J."/>
        </authorList>
    </citation>
    <scope>NUCLEOTIDE SEQUENCE [LARGE SCALE GENOMIC DNA]</scope>
    <source>
        <strain evidence="2">TBRC 7912</strain>
    </source>
</reference>
<dbReference type="RefSeq" id="WP_386191952.1">
    <property type="nucleotide sequence ID" value="NZ_JBHSBC010000022.1"/>
</dbReference>
<comment type="caution">
    <text evidence="1">The sequence shown here is derived from an EMBL/GenBank/DDBJ whole genome shotgun (WGS) entry which is preliminary data.</text>
</comment>
<accession>A0ABV8F566</accession>
<name>A0ABV8F566_9ACTN</name>
<sequence>MTDEDPLTAAIRTQMKLLDGSLLAGLSPDRIDELGGTGDWER</sequence>
<proteinExistence type="predicted"/>
<evidence type="ECO:0000313" key="1">
    <source>
        <dbReference type="EMBL" id="MFC3983081.1"/>
    </source>
</evidence>
<organism evidence="1 2">
    <name type="scientific">Streptosporangium jomthongense</name>
    <dbReference type="NCBI Taxonomy" id="1193683"/>
    <lineage>
        <taxon>Bacteria</taxon>
        <taxon>Bacillati</taxon>
        <taxon>Actinomycetota</taxon>
        <taxon>Actinomycetes</taxon>
        <taxon>Streptosporangiales</taxon>
        <taxon>Streptosporangiaceae</taxon>
        <taxon>Streptosporangium</taxon>
    </lineage>
</organism>
<keyword evidence="2" id="KW-1185">Reference proteome</keyword>
<dbReference type="EMBL" id="JBHSBC010000022">
    <property type="protein sequence ID" value="MFC3983081.1"/>
    <property type="molecule type" value="Genomic_DNA"/>
</dbReference>
<gene>
    <name evidence="1" type="ORF">ACFOYY_23315</name>
</gene>